<feature type="transmembrane region" description="Helical" evidence="5">
    <location>
        <begin position="12"/>
        <end position="29"/>
    </location>
</feature>
<feature type="transmembrane region" description="Helical" evidence="5">
    <location>
        <begin position="217"/>
        <end position="234"/>
    </location>
</feature>
<feature type="transmembrane region" description="Helical" evidence="5">
    <location>
        <begin position="104"/>
        <end position="122"/>
    </location>
</feature>
<evidence type="ECO:0000256" key="3">
    <source>
        <dbReference type="ARBA" id="ARBA00022989"/>
    </source>
</evidence>
<dbReference type="AlphaFoldDB" id="A0A544TBK9"/>
<keyword evidence="4 5" id="KW-0472">Membrane</keyword>
<dbReference type="OrthoDB" id="104748at2"/>
<feature type="transmembrane region" description="Helical" evidence="5">
    <location>
        <begin position="331"/>
        <end position="356"/>
    </location>
</feature>
<dbReference type="Proteomes" id="UP000317316">
    <property type="component" value="Unassembled WGS sequence"/>
</dbReference>
<dbReference type="EMBL" id="VDGH01000003">
    <property type="protein sequence ID" value="TQR14852.1"/>
    <property type="molecule type" value="Genomic_DNA"/>
</dbReference>
<feature type="transmembrane region" description="Helical" evidence="5">
    <location>
        <begin position="368"/>
        <end position="387"/>
    </location>
</feature>
<keyword evidence="8" id="KW-1185">Reference proteome</keyword>
<evidence type="ECO:0000256" key="1">
    <source>
        <dbReference type="ARBA" id="ARBA00004141"/>
    </source>
</evidence>
<sequence length="414" mass="48159">MLDRLIYIIKKIYSIIFSFEMIFTIFLFAGRFKGDDRFDWIPVDITLLFWIISLVIGIYVLVKNEFKFKGNNLRYFVLFLIFSIYILVSNLWTPSTIFAFEKTIIFISFSLWIFFSVSNIIATDGKRVKRFFICVTIFGIWMLIESFLNLIKSPTVSFINTLGGNYLGVGRILGFMCCILITYLLFGEIKKNMKFLLLTILVLTVYIMFSVGGRGPFIALLFSFLPLFYYLFHFKKKSIIVNKRMNILLGLFLISIIYLIYIFSTNNIPSTIRRLIVVFEQDNMGASAGLRMYYYQLGFELWRENFFFGHGIGSWSLISSGIDSRGYPHNIIIEILVELGTVGLILFLIIHIRAFYFIRTANKIRNPISLAITVSLIFFFINALFSGDLNDNRYYYAVLALSVFLPVKKIQINK</sequence>
<feature type="domain" description="O-antigen ligase-related" evidence="6">
    <location>
        <begin position="200"/>
        <end position="348"/>
    </location>
</feature>
<evidence type="ECO:0000259" key="6">
    <source>
        <dbReference type="Pfam" id="PF04932"/>
    </source>
</evidence>
<comment type="caution">
    <text evidence="7">The sequence shown here is derived from an EMBL/GenBank/DDBJ whole genome shotgun (WGS) entry which is preliminary data.</text>
</comment>
<dbReference type="InterPro" id="IPR051533">
    <property type="entry name" value="WaaL-like"/>
</dbReference>
<evidence type="ECO:0000256" key="5">
    <source>
        <dbReference type="SAM" id="Phobius"/>
    </source>
</evidence>
<name>A0A544TBK9_9BACI</name>
<feature type="transmembrane region" description="Helical" evidence="5">
    <location>
        <begin position="163"/>
        <end position="186"/>
    </location>
</feature>
<dbReference type="GO" id="GO:0016874">
    <property type="term" value="F:ligase activity"/>
    <property type="evidence" value="ECO:0007669"/>
    <property type="project" value="UniProtKB-KW"/>
</dbReference>
<dbReference type="PANTHER" id="PTHR37422">
    <property type="entry name" value="TEICHURONIC ACID BIOSYNTHESIS PROTEIN TUAE"/>
    <property type="match status" value="1"/>
</dbReference>
<comment type="subcellular location">
    <subcellularLocation>
        <location evidence="1">Membrane</location>
        <topology evidence="1">Multi-pass membrane protein</topology>
    </subcellularLocation>
</comment>
<feature type="transmembrane region" description="Helical" evidence="5">
    <location>
        <begin position="193"/>
        <end position="211"/>
    </location>
</feature>
<proteinExistence type="predicted"/>
<accession>A0A544TBK9</accession>
<evidence type="ECO:0000313" key="7">
    <source>
        <dbReference type="EMBL" id="TQR14852.1"/>
    </source>
</evidence>
<feature type="transmembrane region" description="Helical" evidence="5">
    <location>
        <begin position="41"/>
        <end position="61"/>
    </location>
</feature>
<dbReference type="GO" id="GO:0016020">
    <property type="term" value="C:membrane"/>
    <property type="evidence" value="ECO:0007669"/>
    <property type="project" value="UniProtKB-SubCell"/>
</dbReference>
<evidence type="ECO:0000256" key="4">
    <source>
        <dbReference type="ARBA" id="ARBA00023136"/>
    </source>
</evidence>
<evidence type="ECO:0000256" key="2">
    <source>
        <dbReference type="ARBA" id="ARBA00022692"/>
    </source>
</evidence>
<keyword evidence="2 5" id="KW-0812">Transmembrane</keyword>
<gene>
    <name evidence="7" type="ORF">FG382_05135</name>
</gene>
<keyword evidence="7" id="KW-0436">Ligase</keyword>
<organism evidence="7 8">
    <name type="scientific">Psychrobacillus lasiicapitis</name>
    <dbReference type="NCBI Taxonomy" id="1636719"/>
    <lineage>
        <taxon>Bacteria</taxon>
        <taxon>Bacillati</taxon>
        <taxon>Bacillota</taxon>
        <taxon>Bacilli</taxon>
        <taxon>Bacillales</taxon>
        <taxon>Bacillaceae</taxon>
        <taxon>Psychrobacillus</taxon>
    </lineage>
</organism>
<dbReference type="PANTHER" id="PTHR37422:SF17">
    <property type="entry name" value="O-ANTIGEN LIGASE"/>
    <property type="match status" value="1"/>
</dbReference>
<feature type="transmembrane region" description="Helical" evidence="5">
    <location>
        <begin position="131"/>
        <end position="151"/>
    </location>
</feature>
<dbReference type="RefSeq" id="WP_142537831.1">
    <property type="nucleotide sequence ID" value="NZ_BMIE01000001.1"/>
</dbReference>
<keyword evidence="3 5" id="KW-1133">Transmembrane helix</keyword>
<reference evidence="7 8" key="1">
    <citation type="submission" date="2019-05" db="EMBL/GenBank/DDBJ databases">
        <title>Psychrobacillus vulpis sp. nov., a new species isolated from feces of a red fox that inhabits in The Tablas de Daimiel Natural Park, Albacete, Spain.</title>
        <authorList>
            <person name="Rodriguez M."/>
            <person name="Reina J.C."/>
            <person name="Bejar V."/>
            <person name="Llamas I."/>
        </authorList>
    </citation>
    <scope>NUCLEOTIDE SEQUENCE [LARGE SCALE GENOMIC DNA]</scope>
    <source>
        <strain evidence="7 8">NEAU-3TGS17</strain>
    </source>
</reference>
<dbReference type="Pfam" id="PF04932">
    <property type="entry name" value="Wzy_C"/>
    <property type="match status" value="1"/>
</dbReference>
<feature type="transmembrane region" description="Helical" evidence="5">
    <location>
        <begin position="73"/>
        <end position="92"/>
    </location>
</feature>
<evidence type="ECO:0000313" key="8">
    <source>
        <dbReference type="Proteomes" id="UP000317316"/>
    </source>
</evidence>
<dbReference type="InterPro" id="IPR007016">
    <property type="entry name" value="O-antigen_ligase-rel_domated"/>
</dbReference>
<feature type="transmembrane region" description="Helical" evidence="5">
    <location>
        <begin position="246"/>
        <end position="264"/>
    </location>
</feature>
<protein>
    <submittedName>
        <fullName evidence="7">O-antigen ligase family protein</fullName>
    </submittedName>
</protein>